<feature type="compositionally biased region" description="Polar residues" evidence="1">
    <location>
        <begin position="64"/>
        <end position="73"/>
    </location>
</feature>
<dbReference type="RefSeq" id="WP_003143538.1">
    <property type="nucleotide sequence ID" value="NZ_CP014164.1"/>
</dbReference>
<feature type="compositionally biased region" description="Basic and acidic residues" evidence="1">
    <location>
        <begin position="95"/>
        <end position="104"/>
    </location>
</feature>
<organism evidence="3 4">
    <name type="scientific">Aerococcus viridans</name>
    <dbReference type="NCBI Taxonomy" id="1377"/>
    <lineage>
        <taxon>Bacteria</taxon>
        <taxon>Bacillati</taxon>
        <taxon>Bacillota</taxon>
        <taxon>Bacilli</taxon>
        <taxon>Lactobacillales</taxon>
        <taxon>Aerococcaceae</taxon>
        <taxon>Aerococcus</taxon>
    </lineage>
</organism>
<keyword evidence="2" id="KW-0472">Membrane</keyword>
<evidence type="ECO:0000313" key="3">
    <source>
        <dbReference type="EMBL" id="AMC00710.1"/>
    </source>
</evidence>
<dbReference type="AlphaFoldDB" id="A0AAU8U4U9"/>
<accession>A0AAU8U4U9</accession>
<dbReference type="EMBL" id="CP014164">
    <property type="protein sequence ID" value="AMC00710.1"/>
    <property type="molecule type" value="Genomic_DNA"/>
</dbReference>
<evidence type="ECO:0000256" key="1">
    <source>
        <dbReference type="SAM" id="MobiDB-lite"/>
    </source>
</evidence>
<gene>
    <name evidence="3" type="ORF">AWM76_03590</name>
</gene>
<feature type="region of interest" description="Disordered" evidence="1">
    <location>
        <begin position="22"/>
        <end position="149"/>
    </location>
</feature>
<keyword evidence="2" id="KW-1133">Transmembrane helix</keyword>
<keyword evidence="2" id="KW-0812">Transmembrane</keyword>
<feature type="transmembrane region" description="Helical" evidence="2">
    <location>
        <begin position="264"/>
        <end position="285"/>
    </location>
</feature>
<feature type="compositionally biased region" description="Basic and acidic residues" evidence="1">
    <location>
        <begin position="74"/>
        <end position="86"/>
    </location>
</feature>
<reference evidence="4" key="2">
    <citation type="submission" date="2016-01" db="EMBL/GenBank/DDBJ databases">
        <title>Six Aerococcus type strain genome sequencing and assembly using PacBio and Illumina Hiseq.</title>
        <authorList>
            <person name="Carkaci D."/>
            <person name="Dargis R."/>
            <person name="Nielsen X.C."/>
            <person name="Skovgaard O."/>
            <person name="Fuursted K."/>
            <person name="Christensen J.J."/>
        </authorList>
    </citation>
    <scope>NUCLEOTIDE SEQUENCE [LARGE SCALE GENOMIC DNA]</scope>
    <source>
        <strain evidence="4">CCUG4311</strain>
    </source>
</reference>
<name>A0AAU8U4U9_9LACT</name>
<protein>
    <submittedName>
        <fullName evidence="3">Uncharacterized protein</fullName>
    </submittedName>
</protein>
<dbReference type="GeneID" id="32029995"/>
<sequence>MTPDEEPQLTRAQYRALKNKIDHANKTGSEIADEIQENKRPGESTTYNTSRDARHKKSAAFNHDATSGNTQVFKQEEDFDAPRKFSADMLNQALYEKKRQEAKASRGKSSSADQVSRPERPNSNRLNPNSSATNQGPNDRNYAGQGDWTNQDDHVVTAARTSTPLAEEPLVAETTKENKKRLSFRQRLFGPSEEVLEAERDDDILANDNEGIGQSQPAFVGTSYAEANPEKANQFGQHTGQVDADGKEASKGKSFFGPTKIDRFLNIAIVLLTLGIIILTVIAFYV</sequence>
<evidence type="ECO:0000313" key="4">
    <source>
        <dbReference type="Proteomes" id="UP000066986"/>
    </source>
</evidence>
<reference evidence="3 4" key="1">
    <citation type="journal article" date="2016" name="Genome Announc.">
        <title>Complete Genome Sequences of Aerococcus christensenii CCUG 28831T, Aerococcus sanguinicola CCUG 43001T, Aerococcus urinae CCUG 36881T, Aerococcus urinaeequi CCUG 28094T, Aerococcus urinaehominis CCUG 42038 BT, and Aerococcus viridans CCUG 4311T.</title>
        <authorList>
            <person name="Carkaci D."/>
            <person name="Dargis R."/>
            <person name="Nielsen X.C."/>
            <person name="Skovgaard O."/>
            <person name="Fuursted K."/>
            <person name="Christensen J.J."/>
        </authorList>
    </citation>
    <scope>NUCLEOTIDE SEQUENCE [LARGE SCALE GENOMIC DNA]</scope>
    <source>
        <strain evidence="3 4">CCUG4311</strain>
    </source>
</reference>
<proteinExistence type="predicted"/>
<dbReference type="Proteomes" id="UP000066986">
    <property type="component" value="Chromosome"/>
</dbReference>
<dbReference type="KEGG" id="avs:AWM76_03590"/>
<evidence type="ECO:0000256" key="2">
    <source>
        <dbReference type="SAM" id="Phobius"/>
    </source>
</evidence>